<dbReference type="PRINTS" id="PR00260">
    <property type="entry name" value="CHEMTRNSDUCR"/>
</dbReference>
<evidence type="ECO:0008006" key="9">
    <source>
        <dbReference type="Google" id="ProtNLM"/>
    </source>
</evidence>
<comment type="similarity">
    <text evidence="2">Belongs to the methyl-accepting chemotaxis (MCP) protein family.</text>
</comment>
<organism evidence="7 8">
    <name type="scientific">Clostridium gelidum</name>
    <dbReference type="NCBI Taxonomy" id="704125"/>
    <lineage>
        <taxon>Bacteria</taxon>
        <taxon>Bacillati</taxon>
        <taxon>Bacillota</taxon>
        <taxon>Clostridia</taxon>
        <taxon>Eubacteriales</taxon>
        <taxon>Clostridiaceae</taxon>
        <taxon>Clostridium</taxon>
    </lineage>
</organism>
<dbReference type="SMART" id="SM00283">
    <property type="entry name" value="MA"/>
    <property type="match status" value="1"/>
</dbReference>
<dbReference type="InterPro" id="IPR004090">
    <property type="entry name" value="Chemotax_Me-accpt_rcpt"/>
</dbReference>
<evidence type="ECO:0000259" key="5">
    <source>
        <dbReference type="PROSITE" id="PS50111"/>
    </source>
</evidence>
<evidence type="ECO:0000256" key="4">
    <source>
        <dbReference type="SAM" id="Phobius"/>
    </source>
</evidence>
<accession>A0ABM7TCB5</accession>
<dbReference type="PROSITE" id="PS50111">
    <property type="entry name" value="CHEMOTAXIS_TRANSDUC_2"/>
    <property type="match status" value="1"/>
</dbReference>
<keyword evidence="4" id="KW-0812">Transmembrane</keyword>
<sequence>MTNFKKLYNQRKEDKNLLSISIILGVILFIHGIASKEFLESAIIILYIGIITYLFSKNYRVIKVCKNKLKQENDNKKSLLKNISVTSEGVQSALNKVMEIINDSNLSFGEVNKIIDNISQSTEIQAKVTKDGENVAVELGEIIDNIKKYIYSVNKEIDGVIIFKDEASQTIESLINKTKVSGNSMQEIYDLIHRTNDNAAEINEASNMIKGISKQINLLALNAAIEAERAGEAGKGFSVVAAEIRKLAEQTTESVKKIDEIVHNLQSKSDGAVKAIGVVKEEFNNQFLIVEDTIEKFTGINNEIDEIKYIIDKINEAGIDMATKKEKVLQIMCDLSAITQENLACTEEAVATTEEFSNSMSEVVKHSKESTNYIIKSMNDAANIDSEQGCFFYRHNINGVMKYVSPSIKNLLGYTEKEFLTDFTKFLTDNPINNQGEQYTALSIQGVKQPSYHIEVFNKDGQRIKFEVTEFPVFNKEGEVVAVEGICINL</sequence>
<keyword evidence="4" id="KW-1133">Transmembrane helix</keyword>
<dbReference type="Gene3D" id="1.10.287.950">
    <property type="entry name" value="Methyl-accepting chemotaxis protein"/>
    <property type="match status" value="1"/>
</dbReference>
<dbReference type="EMBL" id="AP024849">
    <property type="protein sequence ID" value="BCZ46636.1"/>
    <property type="molecule type" value="Genomic_DNA"/>
</dbReference>
<feature type="transmembrane region" description="Helical" evidence="4">
    <location>
        <begin position="39"/>
        <end position="56"/>
    </location>
</feature>
<dbReference type="PANTHER" id="PTHR32089">
    <property type="entry name" value="METHYL-ACCEPTING CHEMOTAXIS PROTEIN MCPB"/>
    <property type="match status" value="1"/>
</dbReference>
<evidence type="ECO:0000256" key="3">
    <source>
        <dbReference type="PROSITE-ProRule" id="PRU00284"/>
    </source>
</evidence>
<name>A0ABM7TCB5_9CLOT</name>
<evidence type="ECO:0000313" key="7">
    <source>
        <dbReference type="EMBL" id="BCZ46636.1"/>
    </source>
</evidence>
<feature type="transmembrane region" description="Helical" evidence="4">
    <location>
        <begin position="16"/>
        <end position="33"/>
    </location>
</feature>
<dbReference type="Pfam" id="PF00015">
    <property type="entry name" value="MCPsignal"/>
    <property type="match status" value="1"/>
</dbReference>
<dbReference type="Gene3D" id="3.30.450.20">
    <property type="entry name" value="PAS domain"/>
    <property type="match status" value="1"/>
</dbReference>
<dbReference type="PANTHER" id="PTHR32089:SF112">
    <property type="entry name" value="LYSOZYME-LIKE PROTEIN-RELATED"/>
    <property type="match status" value="1"/>
</dbReference>
<gene>
    <name evidence="7" type="ORF">psyc5s11_27030</name>
</gene>
<dbReference type="Pfam" id="PF13426">
    <property type="entry name" value="PAS_9"/>
    <property type="match status" value="1"/>
</dbReference>
<keyword evidence="1 3" id="KW-0807">Transducer</keyword>
<dbReference type="PROSITE" id="PS50112">
    <property type="entry name" value="PAS"/>
    <property type="match status" value="1"/>
</dbReference>
<protein>
    <recommendedName>
        <fullName evidence="9">Methyl-accepting chemotaxis protein</fullName>
    </recommendedName>
</protein>
<keyword evidence="4" id="KW-0472">Membrane</keyword>
<feature type="domain" description="Methyl-accepting transducer" evidence="5">
    <location>
        <begin position="100"/>
        <end position="357"/>
    </location>
</feature>
<dbReference type="SUPFAM" id="SSF55785">
    <property type="entry name" value="PYP-like sensor domain (PAS domain)"/>
    <property type="match status" value="1"/>
</dbReference>
<dbReference type="InterPro" id="IPR035965">
    <property type="entry name" value="PAS-like_dom_sf"/>
</dbReference>
<dbReference type="Proteomes" id="UP000824633">
    <property type="component" value="Chromosome"/>
</dbReference>
<feature type="domain" description="PAS" evidence="6">
    <location>
        <begin position="396"/>
        <end position="420"/>
    </location>
</feature>
<keyword evidence="8" id="KW-1185">Reference proteome</keyword>
<evidence type="ECO:0000256" key="1">
    <source>
        <dbReference type="ARBA" id="ARBA00023224"/>
    </source>
</evidence>
<evidence type="ECO:0000259" key="6">
    <source>
        <dbReference type="PROSITE" id="PS50112"/>
    </source>
</evidence>
<dbReference type="InterPro" id="IPR004089">
    <property type="entry name" value="MCPsignal_dom"/>
</dbReference>
<reference evidence="8" key="1">
    <citation type="submission" date="2021-07" db="EMBL/GenBank/DDBJ databases">
        <title>Complete genome sequencing of a Clostridium isolate.</title>
        <authorList>
            <person name="Ueki A."/>
            <person name="Tonouchi A."/>
        </authorList>
    </citation>
    <scope>NUCLEOTIDE SEQUENCE [LARGE SCALE GENOMIC DNA]</scope>
    <source>
        <strain evidence="8">C5S11</strain>
    </source>
</reference>
<dbReference type="CDD" id="cd00130">
    <property type="entry name" value="PAS"/>
    <property type="match status" value="1"/>
</dbReference>
<evidence type="ECO:0000256" key="2">
    <source>
        <dbReference type="ARBA" id="ARBA00029447"/>
    </source>
</evidence>
<dbReference type="RefSeq" id="WP_224033057.1">
    <property type="nucleotide sequence ID" value="NZ_AP024849.1"/>
</dbReference>
<evidence type="ECO:0000313" key="8">
    <source>
        <dbReference type="Proteomes" id="UP000824633"/>
    </source>
</evidence>
<dbReference type="SUPFAM" id="SSF58104">
    <property type="entry name" value="Methyl-accepting chemotaxis protein (MCP) signaling domain"/>
    <property type="match status" value="1"/>
</dbReference>
<dbReference type="NCBIfam" id="TIGR00229">
    <property type="entry name" value="sensory_box"/>
    <property type="match status" value="1"/>
</dbReference>
<proteinExistence type="inferred from homology"/>
<dbReference type="InterPro" id="IPR000014">
    <property type="entry name" value="PAS"/>
</dbReference>